<dbReference type="eggNOG" id="ENOG502QS3G">
    <property type="taxonomic scope" value="Eukaryota"/>
</dbReference>
<evidence type="ECO:0000256" key="4">
    <source>
        <dbReference type="SAM" id="MobiDB-lite"/>
    </source>
</evidence>
<dbReference type="Gene3D" id="1.25.40.10">
    <property type="entry name" value="Tetratricopeptide repeat domain"/>
    <property type="match status" value="1"/>
</dbReference>
<dbReference type="InterPro" id="IPR031101">
    <property type="entry name" value="Ctr9"/>
</dbReference>
<keyword evidence="1" id="KW-0677">Repeat</keyword>
<keyword evidence="5" id="KW-1133">Transmembrane helix</keyword>
<gene>
    <name evidence="6" type="ORF">CARUB_v10022135mg</name>
</gene>
<dbReference type="InterPro" id="IPR019734">
    <property type="entry name" value="TPR_rpt"/>
</dbReference>
<dbReference type="EMBL" id="KB870806">
    <property type="protein sequence ID" value="EOA34578.1"/>
    <property type="molecule type" value="Genomic_DNA"/>
</dbReference>
<name>R0ID42_9BRAS</name>
<feature type="transmembrane region" description="Helical" evidence="5">
    <location>
        <begin position="128"/>
        <end position="147"/>
    </location>
</feature>
<dbReference type="PANTHER" id="PTHR14027:SF2">
    <property type="entry name" value="RNA POLYMERASE-ASSOCIATED PROTEIN CTR9 HOMOLOG"/>
    <property type="match status" value="1"/>
</dbReference>
<keyword evidence="7" id="KW-1185">Reference proteome</keyword>
<dbReference type="Pfam" id="PF14559">
    <property type="entry name" value="TPR_19"/>
    <property type="match status" value="1"/>
</dbReference>
<dbReference type="OrthoDB" id="536368at2759"/>
<dbReference type="AlphaFoldDB" id="R0ID42"/>
<feature type="compositionally biased region" description="Low complexity" evidence="4">
    <location>
        <begin position="46"/>
        <end position="61"/>
    </location>
</feature>
<dbReference type="PANTHER" id="PTHR14027">
    <property type="entry name" value="RNA POLYMERASE-ASSOCIATED PROTEIN CTR9"/>
    <property type="match status" value="1"/>
</dbReference>
<evidence type="ECO:0000313" key="7">
    <source>
        <dbReference type="Proteomes" id="UP000029121"/>
    </source>
</evidence>
<keyword evidence="5" id="KW-0812">Transmembrane</keyword>
<dbReference type="GO" id="GO:0006355">
    <property type="term" value="P:regulation of DNA-templated transcription"/>
    <property type="evidence" value="ECO:0007669"/>
    <property type="project" value="InterPro"/>
</dbReference>
<proteinExistence type="predicted"/>
<dbReference type="KEGG" id="crb:17894264"/>
<dbReference type="STRING" id="81985.R0ID42"/>
<feature type="region of interest" description="Disordered" evidence="4">
    <location>
        <begin position="30"/>
        <end position="71"/>
    </location>
</feature>
<dbReference type="Pfam" id="PF13432">
    <property type="entry name" value="TPR_16"/>
    <property type="match status" value="1"/>
</dbReference>
<dbReference type="PROSITE" id="PS50005">
    <property type="entry name" value="TPR"/>
    <property type="match status" value="1"/>
</dbReference>
<evidence type="ECO:0008006" key="8">
    <source>
        <dbReference type="Google" id="ProtNLM"/>
    </source>
</evidence>
<dbReference type="GO" id="GO:0016593">
    <property type="term" value="C:Cdc73/Paf1 complex"/>
    <property type="evidence" value="ECO:0007669"/>
    <property type="project" value="TreeGrafter"/>
</dbReference>
<accession>R0ID42</accession>
<sequence length="388" mass="42693">MLMTLTAATTAVSFNSKFILFRISCSDSNPKRGFGSKKEEKDSALQQRKSSSKQSVSVPRKAPGLNTQFDGKSDRSFDIDFEERLETIRRSALEQKKTEVVKEFGPIDYDAPASVNSDQKKIGLGTKVGVGIAVVVFGLVFALGDFLPMGSDSPTKNTTVVQNQISEEEKATLQQRLKEFETTLSGTPKDQAALEGAAVTLTELGEYSRAAAFLEKLAKERPTDPDVFRLLGEVNYELKNYGGSIAAYKISEKVSKGVDLEVTRGLMNAYLAAKKPDEAVKFLLDTRERLNTKKSSTADSVTGETNLDPIQVELLLGKAYSDWGHISDAIAVYDQLITAHPEDFRGYLAKGIILRENGSRGDAERMFIQARFFAPDKAKALVDRYSKL</sequence>
<reference evidence="7" key="1">
    <citation type="journal article" date="2013" name="Nat. Genet.">
        <title>The Capsella rubella genome and the genomic consequences of rapid mating system evolution.</title>
        <authorList>
            <person name="Slotte T."/>
            <person name="Hazzouri K.M."/>
            <person name="Agren J.A."/>
            <person name="Koenig D."/>
            <person name="Maumus F."/>
            <person name="Guo Y.L."/>
            <person name="Steige K."/>
            <person name="Platts A.E."/>
            <person name="Escobar J.S."/>
            <person name="Newman L.K."/>
            <person name="Wang W."/>
            <person name="Mandakova T."/>
            <person name="Vello E."/>
            <person name="Smith L.M."/>
            <person name="Henz S.R."/>
            <person name="Steffen J."/>
            <person name="Takuno S."/>
            <person name="Brandvain Y."/>
            <person name="Coop G."/>
            <person name="Andolfatto P."/>
            <person name="Hu T.T."/>
            <person name="Blanchette M."/>
            <person name="Clark R.M."/>
            <person name="Quesneville H."/>
            <person name="Nordborg M."/>
            <person name="Gaut B.S."/>
            <person name="Lysak M.A."/>
            <person name="Jenkins J."/>
            <person name="Grimwood J."/>
            <person name="Chapman J."/>
            <person name="Prochnik S."/>
            <person name="Shu S."/>
            <person name="Rokhsar D."/>
            <person name="Schmutz J."/>
            <person name="Weigel D."/>
            <person name="Wright S.I."/>
        </authorList>
    </citation>
    <scope>NUCLEOTIDE SEQUENCE [LARGE SCALE GENOMIC DNA]</scope>
    <source>
        <strain evidence="7">cv. Monte Gargano</strain>
    </source>
</reference>
<evidence type="ECO:0000256" key="1">
    <source>
        <dbReference type="ARBA" id="ARBA00022737"/>
    </source>
</evidence>
<protein>
    <recommendedName>
        <fullName evidence="8">Tetratricopeptide repeat-like domain-containing protein</fullName>
    </recommendedName>
</protein>
<feature type="repeat" description="TPR" evidence="3">
    <location>
        <begin position="310"/>
        <end position="343"/>
    </location>
</feature>
<evidence type="ECO:0000256" key="5">
    <source>
        <dbReference type="SAM" id="Phobius"/>
    </source>
</evidence>
<evidence type="ECO:0000313" key="6">
    <source>
        <dbReference type="EMBL" id="EOA34578.1"/>
    </source>
</evidence>
<evidence type="ECO:0000256" key="3">
    <source>
        <dbReference type="PROSITE-ProRule" id="PRU00339"/>
    </source>
</evidence>
<organism evidence="6 7">
    <name type="scientific">Capsella rubella</name>
    <dbReference type="NCBI Taxonomy" id="81985"/>
    <lineage>
        <taxon>Eukaryota</taxon>
        <taxon>Viridiplantae</taxon>
        <taxon>Streptophyta</taxon>
        <taxon>Embryophyta</taxon>
        <taxon>Tracheophyta</taxon>
        <taxon>Spermatophyta</taxon>
        <taxon>Magnoliopsida</taxon>
        <taxon>eudicotyledons</taxon>
        <taxon>Gunneridae</taxon>
        <taxon>Pentapetalae</taxon>
        <taxon>rosids</taxon>
        <taxon>malvids</taxon>
        <taxon>Brassicales</taxon>
        <taxon>Brassicaceae</taxon>
        <taxon>Camelineae</taxon>
        <taxon>Capsella</taxon>
    </lineage>
</organism>
<evidence type="ECO:0000256" key="2">
    <source>
        <dbReference type="ARBA" id="ARBA00022803"/>
    </source>
</evidence>
<keyword evidence="2 3" id="KW-0802">TPR repeat</keyword>
<dbReference type="SMART" id="SM00028">
    <property type="entry name" value="TPR"/>
    <property type="match status" value="3"/>
</dbReference>
<dbReference type="Proteomes" id="UP000029121">
    <property type="component" value="Unassembled WGS sequence"/>
</dbReference>
<keyword evidence="5" id="KW-0472">Membrane</keyword>
<dbReference type="InterPro" id="IPR011990">
    <property type="entry name" value="TPR-like_helical_dom_sf"/>
</dbReference>
<dbReference type="SUPFAM" id="SSF48452">
    <property type="entry name" value="TPR-like"/>
    <property type="match status" value="1"/>
</dbReference>
<dbReference type="GO" id="GO:0006368">
    <property type="term" value="P:transcription elongation by RNA polymerase II"/>
    <property type="evidence" value="ECO:0007669"/>
    <property type="project" value="TreeGrafter"/>
</dbReference>
<dbReference type="GO" id="GO:0000993">
    <property type="term" value="F:RNA polymerase II complex binding"/>
    <property type="evidence" value="ECO:0007669"/>
    <property type="project" value="TreeGrafter"/>
</dbReference>